<organism evidence="2 3">
    <name type="scientific">Sunxiuqinia dokdonensis</name>
    <dbReference type="NCBI Taxonomy" id="1409788"/>
    <lineage>
        <taxon>Bacteria</taxon>
        <taxon>Pseudomonadati</taxon>
        <taxon>Bacteroidota</taxon>
        <taxon>Bacteroidia</taxon>
        <taxon>Marinilabiliales</taxon>
        <taxon>Prolixibacteraceae</taxon>
        <taxon>Sunxiuqinia</taxon>
    </lineage>
</organism>
<evidence type="ECO:0000313" key="3">
    <source>
        <dbReference type="Proteomes" id="UP000036958"/>
    </source>
</evidence>
<sequence>MVLSELFTDLTCPTTGQQTKKKRNEAAMNRGIPLGRPAEAESLI</sequence>
<gene>
    <name evidence="2" type="ORF">NC99_27350</name>
</gene>
<evidence type="ECO:0000256" key="1">
    <source>
        <dbReference type="SAM" id="MobiDB-lite"/>
    </source>
</evidence>
<evidence type="ECO:0000313" key="2">
    <source>
        <dbReference type="EMBL" id="KOH44505.1"/>
    </source>
</evidence>
<name>A0A0L8V7Q3_9BACT</name>
<dbReference type="EMBL" id="LGIA01000161">
    <property type="protein sequence ID" value="KOH44505.1"/>
    <property type="molecule type" value="Genomic_DNA"/>
</dbReference>
<comment type="caution">
    <text evidence="2">The sequence shown here is derived from an EMBL/GenBank/DDBJ whole genome shotgun (WGS) entry which is preliminary data.</text>
</comment>
<accession>A0A0L8V7Q3</accession>
<protein>
    <submittedName>
        <fullName evidence="2">Uncharacterized protein</fullName>
    </submittedName>
</protein>
<proteinExistence type="predicted"/>
<reference evidence="3" key="1">
    <citation type="submission" date="2015-07" db="EMBL/GenBank/DDBJ databases">
        <title>Genome sequencing of Sunxiuqinia dokdonensis strain SK.</title>
        <authorList>
            <person name="Ahn S."/>
            <person name="Kim B.-C."/>
        </authorList>
    </citation>
    <scope>NUCLEOTIDE SEQUENCE [LARGE SCALE GENOMIC DNA]</scope>
    <source>
        <strain evidence="3">SK</strain>
    </source>
</reference>
<dbReference type="Proteomes" id="UP000036958">
    <property type="component" value="Unassembled WGS sequence"/>
</dbReference>
<feature type="region of interest" description="Disordered" evidence="1">
    <location>
        <begin position="14"/>
        <end position="44"/>
    </location>
</feature>
<dbReference type="AlphaFoldDB" id="A0A0L8V7Q3"/>
<keyword evidence="3" id="KW-1185">Reference proteome</keyword>